<sequence length="294" mass="32926">MQRRLLAFFLAGGLAACGAADTAPAYPTRPGVFATASLPLEDDQLAWITRFALVETGDLHEPADPGVAELRRRGVDVLLYEWMPAGYHYTDGTPDFPFMRWVYANREDLTLNPSGPFPHCTEAGYGWCEDYYYDLALAELRAKRARDVAANLDAAGAAGVFFDWGPGVFIEEDAYAPMRATFARRHPGGDYPAAVGAFYARLRAELPEERLIVSNQGFRNAEHVLPYVDLDMTESYGTGEEYLGRRLYLKGRGWTEVPSTIYYPVSEDFRNGRLRDTLDWLDELDDLAARWAGP</sequence>
<protein>
    <recommendedName>
        <fullName evidence="3">Glycoside-hydrolase family GH114 TIM-barrel domain-containing protein</fullName>
    </recommendedName>
</protein>
<dbReference type="EMBL" id="DRPZ01000072">
    <property type="protein sequence ID" value="HGY08947.1"/>
    <property type="molecule type" value="Genomic_DNA"/>
</dbReference>
<gene>
    <name evidence="2" type="ORF">ENK37_02680</name>
</gene>
<dbReference type="Proteomes" id="UP000885759">
    <property type="component" value="Unassembled WGS sequence"/>
</dbReference>
<evidence type="ECO:0008006" key="3">
    <source>
        <dbReference type="Google" id="ProtNLM"/>
    </source>
</evidence>
<feature type="chain" id="PRO_5028143801" description="Glycoside-hydrolase family GH114 TIM-barrel domain-containing protein" evidence="1">
    <location>
        <begin position="26"/>
        <end position="294"/>
    </location>
</feature>
<evidence type="ECO:0000256" key="1">
    <source>
        <dbReference type="SAM" id="SignalP"/>
    </source>
</evidence>
<dbReference type="PROSITE" id="PS51257">
    <property type="entry name" value="PROKAR_LIPOPROTEIN"/>
    <property type="match status" value="1"/>
</dbReference>
<reference evidence="2" key="1">
    <citation type="journal article" date="2020" name="mSystems">
        <title>Genome- and Community-Level Interaction Insights into Carbon Utilization and Element Cycling Functions of Hydrothermarchaeota in Hydrothermal Sediment.</title>
        <authorList>
            <person name="Zhou Z."/>
            <person name="Liu Y."/>
            <person name="Xu W."/>
            <person name="Pan J."/>
            <person name="Luo Z.H."/>
            <person name="Li M."/>
        </authorList>
    </citation>
    <scope>NUCLEOTIDE SEQUENCE [LARGE SCALE GENOMIC DNA]</scope>
    <source>
        <strain evidence="2">HyVt-570</strain>
    </source>
</reference>
<name>A0A7C4V4X0_9DEIN</name>
<feature type="non-terminal residue" evidence="2">
    <location>
        <position position="294"/>
    </location>
</feature>
<organism evidence="2">
    <name type="scientific">Oceanithermus profundus</name>
    <dbReference type="NCBI Taxonomy" id="187137"/>
    <lineage>
        <taxon>Bacteria</taxon>
        <taxon>Thermotogati</taxon>
        <taxon>Deinococcota</taxon>
        <taxon>Deinococci</taxon>
        <taxon>Thermales</taxon>
        <taxon>Thermaceae</taxon>
        <taxon>Oceanithermus</taxon>
    </lineage>
</organism>
<keyword evidence="1" id="KW-0732">Signal</keyword>
<evidence type="ECO:0000313" key="2">
    <source>
        <dbReference type="EMBL" id="HGY08947.1"/>
    </source>
</evidence>
<comment type="caution">
    <text evidence="2">The sequence shown here is derived from an EMBL/GenBank/DDBJ whole genome shotgun (WGS) entry which is preliminary data.</text>
</comment>
<proteinExistence type="predicted"/>
<dbReference type="AlphaFoldDB" id="A0A7C4V4X0"/>
<accession>A0A7C4V4X0</accession>
<feature type="signal peptide" evidence="1">
    <location>
        <begin position="1"/>
        <end position="25"/>
    </location>
</feature>